<accession>A0ABY5N193</accession>
<dbReference type="Gene3D" id="3.40.190.80">
    <property type="match status" value="1"/>
</dbReference>
<evidence type="ECO:0000313" key="2">
    <source>
        <dbReference type="EMBL" id="UUR09499.1"/>
    </source>
</evidence>
<dbReference type="PRINTS" id="PR00377">
    <property type="entry name" value="IMPHPHTASES"/>
</dbReference>
<dbReference type="InterPro" id="IPR000760">
    <property type="entry name" value="Inositol_monophosphatase-like"/>
</dbReference>
<keyword evidence="3" id="KW-1185">Reference proteome</keyword>
<gene>
    <name evidence="2" type="ORF">M1K48_00135</name>
</gene>
<proteinExistence type="inferred from homology"/>
<dbReference type="EMBL" id="CP097253">
    <property type="protein sequence ID" value="UUR09499.1"/>
    <property type="molecule type" value="Genomic_DNA"/>
</dbReference>
<evidence type="ECO:0000313" key="3">
    <source>
        <dbReference type="Proteomes" id="UP000831921"/>
    </source>
</evidence>
<organism evidence="2 3">
    <name type="scientific">Sphingomonas glaciei</name>
    <dbReference type="NCBI Taxonomy" id="2938948"/>
    <lineage>
        <taxon>Bacteria</taxon>
        <taxon>Pseudomonadati</taxon>
        <taxon>Pseudomonadota</taxon>
        <taxon>Alphaproteobacteria</taxon>
        <taxon>Sphingomonadales</taxon>
        <taxon>Sphingomonadaceae</taxon>
        <taxon>Sphingomonas</taxon>
    </lineage>
</organism>
<evidence type="ECO:0000256" key="1">
    <source>
        <dbReference type="ARBA" id="ARBA00009759"/>
    </source>
</evidence>
<sequence>MRRAASEVLLPRFRTLASGDAEEKSAGEVVTIADRECEAMLEQGLAAILPEASIVGEEAVHARPGLLDRLGDPLCWIVDPLDGTGYYAEGQEPFGIMIALASGGRTVGGWILDPLADRLCWAAAGAGCWIDGQPVRCERGAEVPPVIGLSPLLQRRPERLQAVRSRLEGHYRIVDIPRCAAAHYPAMLSGGPDLTLYERTLAWDHAPGALMIEEAGGRCARLDGSGYRVDDAKVGLLVATDQALWDGAAARLTDLPN</sequence>
<comment type="similarity">
    <text evidence="1">Belongs to the inositol monophosphatase superfamily.</text>
</comment>
<protein>
    <submittedName>
        <fullName evidence="2">Inositol monophosphatase</fullName>
    </submittedName>
</protein>
<dbReference type="Gene3D" id="3.30.540.10">
    <property type="entry name" value="Fructose-1,6-Bisphosphatase, subunit A, domain 1"/>
    <property type="match status" value="1"/>
</dbReference>
<dbReference type="SUPFAM" id="SSF56655">
    <property type="entry name" value="Carbohydrate phosphatase"/>
    <property type="match status" value="1"/>
</dbReference>
<dbReference type="PANTHER" id="PTHR20854:SF4">
    <property type="entry name" value="INOSITOL-1-MONOPHOSPHATASE-RELATED"/>
    <property type="match status" value="1"/>
</dbReference>
<reference evidence="2 3" key="1">
    <citation type="submission" date="2022-05" db="EMBL/GenBank/DDBJ databases">
        <title>S8-45 Sphingomonas ultraviolaceadurans.</title>
        <authorList>
            <person name="Liu Y."/>
        </authorList>
    </citation>
    <scope>NUCLEOTIDE SEQUENCE [LARGE SCALE GENOMIC DNA]</scope>
    <source>
        <strain evidence="2 3">S8-45</strain>
    </source>
</reference>
<dbReference type="Pfam" id="PF00459">
    <property type="entry name" value="Inositol_P"/>
    <property type="match status" value="1"/>
</dbReference>
<dbReference type="Proteomes" id="UP000831921">
    <property type="component" value="Chromosome"/>
</dbReference>
<name>A0ABY5N193_9SPHN</name>
<dbReference type="PANTHER" id="PTHR20854">
    <property type="entry name" value="INOSITOL MONOPHOSPHATASE"/>
    <property type="match status" value="1"/>
</dbReference>